<protein>
    <recommendedName>
        <fullName evidence="2">Response regulatory domain-containing protein</fullName>
    </recommendedName>
</protein>
<dbReference type="PROSITE" id="PS50110">
    <property type="entry name" value="RESPONSE_REGULATORY"/>
    <property type="match status" value="1"/>
</dbReference>
<proteinExistence type="predicted"/>
<dbReference type="EMBL" id="JAPZBQ010000003">
    <property type="protein sequence ID" value="KAJ5339828.1"/>
    <property type="molecule type" value="Genomic_DNA"/>
</dbReference>
<dbReference type="Proteomes" id="UP001147695">
    <property type="component" value="Unassembled WGS sequence"/>
</dbReference>
<evidence type="ECO:0000259" key="2">
    <source>
        <dbReference type="PROSITE" id="PS50110"/>
    </source>
</evidence>
<sequence length="78" mass="8598">MDGLESTGQIHALENTMDARERTLIYCLTGVAQAETEHEAIASGMDIFLTKPVRLDKLLPLIDGKTPTSPPKKKQHKP</sequence>
<evidence type="ECO:0000256" key="1">
    <source>
        <dbReference type="PROSITE-ProRule" id="PRU00169"/>
    </source>
</evidence>
<dbReference type="InterPro" id="IPR001789">
    <property type="entry name" value="Sig_transdc_resp-reg_receiver"/>
</dbReference>
<dbReference type="GO" id="GO:0000160">
    <property type="term" value="P:phosphorelay signal transduction system"/>
    <property type="evidence" value="ECO:0007669"/>
    <property type="project" value="InterPro"/>
</dbReference>
<feature type="domain" description="Response regulatory" evidence="2">
    <location>
        <begin position="1"/>
        <end position="66"/>
    </location>
</feature>
<dbReference type="Gene3D" id="3.40.50.2300">
    <property type="match status" value="1"/>
</dbReference>
<comment type="caution">
    <text evidence="1">Lacks conserved residue(s) required for the propagation of feature annotation.</text>
</comment>
<evidence type="ECO:0000313" key="3">
    <source>
        <dbReference type="EMBL" id="KAJ5339828.1"/>
    </source>
</evidence>
<dbReference type="SUPFAM" id="SSF52172">
    <property type="entry name" value="CheY-like"/>
    <property type="match status" value="1"/>
</dbReference>
<gene>
    <name evidence="3" type="ORF">N7452_006556</name>
</gene>
<accession>A0A9W9UG39</accession>
<reference evidence="3" key="2">
    <citation type="journal article" date="2023" name="IMA Fungus">
        <title>Comparative genomic study of the Penicillium genus elucidates a diverse pangenome and 15 lateral gene transfer events.</title>
        <authorList>
            <person name="Petersen C."/>
            <person name="Sorensen T."/>
            <person name="Nielsen M.R."/>
            <person name="Sondergaard T.E."/>
            <person name="Sorensen J.L."/>
            <person name="Fitzpatrick D.A."/>
            <person name="Frisvad J.C."/>
            <person name="Nielsen K.L."/>
        </authorList>
    </citation>
    <scope>NUCLEOTIDE SEQUENCE</scope>
    <source>
        <strain evidence="3">IBT 35673</strain>
    </source>
</reference>
<dbReference type="InterPro" id="IPR011006">
    <property type="entry name" value="CheY-like_superfamily"/>
</dbReference>
<evidence type="ECO:0000313" key="4">
    <source>
        <dbReference type="Proteomes" id="UP001147695"/>
    </source>
</evidence>
<name>A0A9W9UG39_PENBR</name>
<organism evidence="3 4">
    <name type="scientific">Penicillium brevicompactum</name>
    <dbReference type="NCBI Taxonomy" id="5074"/>
    <lineage>
        <taxon>Eukaryota</taxon>
        <taxon>Fungi</taxon>
        <taxon>Dikarya</taxon>
        <taxon>Ascomycota</taxon>
        <taxon>Pezizomycotina</taxon>
        <taxon>Eurotiomycetes</taxon>
        <taxon>Eurotiomycetidae</taxon>
        <taxon>Eurotiales</taxon>
        <taxon>Aspergillaceae</taxon>
        <taxon>Penicillium</taxon>
    </lineage>
</organism>
<dbReference type="AlphaFoldDB" id="A0A9W9UG39"/>
<reference evidence="3" key="1">
    <citation type="submission" date="2022-12" db="EMBL/GenBank/DDBJ databases">
        <authorList>
            <person name="Petersen C."/>
        </authorList>
    </citation>
    <scope>NUCLEOTIDE SEQUENCE</scope>
    <source>
        <strain evidence="3">IBT 35673</strain>
    </source>
</reference>
<comment type="caution">
    <text evidence="3">The sequence shown here is derived from an EMBL/GenBank/DDBJ whole genome shotgun (WGS) entry which is preliminary data.</text>
</comment>